<feature type="region of interest" description="Disordered" evidence="1">
    <location>
        <begin position="190"/>
        <end position="219"/>
    </location>
</feature>
<protein>
    <submittedName>
        <fullName evidence="2">Uncharacterized protein</fullName>
    </submittedName>
</protein>
<dbReference type="OrthoDB" id="3694660at2"/>
<dbReference type="Proteomes" id="UP000316628">
    <property type="component" value="Unassembled WGS sequence"/>
</dbReference>
<name>A0A543J5L8_9PSEU</name>
<dbReference type="EMBL" id="VFPP01000001">
    <property type="protein sequence ID" value="TQM78145.1"/>
    <property type="molecule type" value="Genomic_DNA"/>
</dbReference>
<accession>A0A543J5L8</accession>
<proteinExistence type="predicted"/>
<keyword evidence="3" id="KW-1185">Reference proteome</keyword>
<evidence type="ECO:0000313" key="2">
    <source>
        <dbReference type="EMBL" id="TQM78145.1"/>
    </source>
</evidence>
<feature type="region of interest" description="Disordered" evidence="1">
    <location>
        <begin position="1"/>
        <end position="77"/>
    </location>
</feature>
<evidence type="ECO:0000313" key="3">
    <source>
        <dbReference type="Proteomes" id="UP000316628"/>
    </source>
</evidence>
<dbReference type="AlphaFoldDB" id="A0A543J5L8"/>
<feature type="compositionally biased region" description="Basic and acidic residues" evidence="1">
    <location>
        <begin position="54"/>
        <end position="66"/>
    </location>
</feature>
<reference evidence="2 3" key="1">
    <citation type="submission" date="2019-06" db="EMBL/GenBank/DDBJ databases">
        <title>Sequencing the genomes of 1000 actinobacteria strains.</title>
        <authorList>
            <person name="Klenk H.-P."/>
        </authorList>
    </citation>
    <scope>NUCLEOTIDE SEQUENCE [LARGE SCALE GENOMIC DNA]</scope>
    <source>
        <strain evidence="2 3">DSM 45456</strain>
    </source>
</reference>
<dbReference type="RefSeq" id="WP_141974930.1">
    <property type="nucleotide sequence ID" value="NZ_VFPP01000001.1"/>
</dbReference>
<feature type="compositionally biased region" description="Basic and acidic residues" evidence="1">
    <location>
        <begin position="29"/>
        <end position="42"/>
    </location>
</feature>
<gene>
    <name evidence="2" type="ORF">FHX81_0395</name>
</gene>
<feature type="compositionally biased region" description="Basic and acidic residues" evidence="1">
    <location>
        <begin position="210"/>
        <end position="219"/>
    </location>
</feature>
<organism evidence="2 3">
    <name type="scientific">Saccharothrix saharensis</name>
    <dbReference type="NCBI Taxonomy" id="571190"/>
    <lineage>
        <taxon>Bacteria</taxon>
        <taxon>Bacillati</taxon>
        <taxon>Actinomycetota</taxon>
        <taxon>Actinomycetes</taxon>
        <taxon>Pseudonocardiales</taxon>
        <taxon>Pseudonocardiaceae</taxon>
        <taxon>Saccharothrix</taxon>
    </lineage>
</organism>
<sequence length="219" mass="23294">MGDRIVPSLTFGSGPEPAAGAPPPYPTAARHDRDVPGNRCHPDGAPLPHVEGSTPRRRELDLRRTEAPGPGVLARPRTPPVRRYAVRAFDGKGRIADRPLFGLLGWDRGTPVSIHAHDSGVLVMRRDPDGGSALTERVMVAVPAPLLRWCGFGSREHVLLVAVPSLSALVVHGLEVVDRLLPDAERMVSEASPVREQLGDLPTGSAGAGARREPEVAGD</sequence>
<comment type="caution">
    <text evidence="2">The sequence shown here is derived from an EMBL/GenBank/DDBJ whole genome shotgun (WGS) entry which is preliminary data.</text>
</comment>
<evidence type="ECO:0000256" key="1">
    <source>
        <dbReference type="SAM" id="MobiDB-lite"/>
    </source>
</evidence>